<gene>
    <name evidence="5" type="ORF">PhCBS80983_g06285</name>
</gene>
<dbReference type="SUPFAM" id="SSF56747">
    <property type="entry name" value="Prim-pol domain"/>
    <property type="match status" value="1"/>
</dbReference>
<accession>A0A507DP67</accession>
<dbReference type="GO" id="GO:0005524">
    <property type="term" value="F:ATP binding"/>
    <property type="evidence" value="ECO:0007669"/>
    <property type="project" value="UniProtKB-KW"/>
</dbReference>
<dbReference type="Gene3D" id="3.40.50.300">
    <property type="entry name" value="P-loop containing nucleotide triphosphate hydrolases"/>
    <property type="match status" value="1"/>
</dbReference>
<organism evidence="5 6">
    <name type="scientific">Powellomyces hirtus</name>
    <dbReference type="NCBI Taxonomy" id="109895"/>
    <lineage>
        <taxon>Eukaryota</taxon>
        <taxon>Fungi</taxon>
        <taxon>Fungi incertae sedis</taxon>
        <taxon>Chytridiomycota</taxon>
        <taxon>Chytridiomycota incertae sedis</taxon>
        <taxon>Chytridiomycetes</taxon>
        <taxon>Spizellomycetales</taxon>
        <taxon>Powellomycetaceae</taxon>
        <taxon>Powellomyces</taxon>
    </lineage>
</organism>
<keyword evidence="2" id="KW-0378">Hydrolase</keyword>
<dbReference type="SMART" id="SM00943">
    <property type="entry name" value="Prim-Pol"/>
    <property type="match status" value="1"/>
</dbReference>
<dbReference type="SUPFAM" id="SSF52540">
    <property type="entry name" value="P-loop containing nucleoside triphosphate hydrolases"/>
    <property type="match status" value="1"/>
</dbReference>
<protein>
    <recommendedName>
        <fullName evidence="4">SF3 helicase domain-containing protein</fullName>
    </recommendedName>
</protein>
<dbReference type="InterPro" id="IPR051620">
    <property type="entry name" value="ORF904-like_C"/>
</dbReference>
<dbReference type="InterPro" id="IPR045455">
    <property type="entry name" value="NrS-1_pol-like_helicase"/>
</dbReference>
<dbReference type="PANTHER" id="PTHR35372:SF2">
    <property type="entry name" value="SF3 HELICASE DOMAIN-CONTAINING PROTEIN"/>
    <property type="match status" value="1"/>
</dbReference>
<evidence type="ECO:0000313" key="5">
    <source>
        <dbReference type="EMBL" id="TPX53454.1"/>
    </source>
</evidence>
<reference evidence="5 6" key="1">
    <citation type="journal article" date="2019" name="Sci. Rep.">
        <title>Comparative genomics of chytrid fungi reveal insights into the obligate biotrophic and pathogenic lifestyle of Synchytrium endobioticum.</title>
        <authorList>
            <person name="van de Vossenberg B.T.L.H."/>
            <person name="Warris S."/>
            <person name="Nguyen H.D.T."/>
            <person name="van Gent-Pelzer M.P.E."/>
            <person name="Joly D.L."/>
            <person name="van de Geest H.C."/>
            <person name="Bonants P.J.M."/>
            <person name="Smith D.S."/>
            <person name="Levesque C.A."/>
            <person name="van der Lee T.A.J."/>
        </authorList>
    </citation>
    <scope>NUCLEOTIDE SEQUENCE [LARGE SCALE GENOMIC DNA]</scope>
    <source>
        <strain evidence="5 6">CBS 809.83</strain>
    </source>
</reference>
<evidence type="ECO:0000313" key="6">
    <source>
        <dbReference type="Proteomes" id="UP000318582"/>
    </source>
</evidence>
<comment type="caution">
    <text evidence="5">The sequence shown here is derived from an EMBL/GenBank/DDBJ whole genome shotgun (WGS) entry which is preliminary data.</text>
</comment>
<sequence length="807" mass="92626">MSASAGLTFDSLKAAKTKLLAKGFLPILAHHVKKHPLGKWKTYTASDWSKSLKCITGAKANIGILTGSKSGVIVLDIDNKTPKFGEDAKRSSLYRTSTGIEDWKELCDKNGGEPATLRCVTPSGGRHYYFQEDADLYQQVKTTNTCVMSIDDLLCAIDIRGEGGFVVCPPSISVVGQYVWQPNNDIKDVPILPMPAWIKDNIIKTCTKEVAHMHVTKAQKNHTEMFANDPTDNEDFNLFKASPFFKNHRMLKIDDFNRMILQETIDFDCSICERKHVNHNNHPFLVRRNDRLLFVCRQSTGDQNFSRYIEEKPVAEEEKKDDTPHYLLMTEIWKHAKKNRLLKLNGYIYAPVEGKPCAYQVLQKYEDYINVVLGKNKLFKSSPKRFNDIMAHLKLYNDDDLRFMIRDRNVLAFANGVLMLDSMQFSPYTDKAVKNKVARNYIDQIYTGKTYTPLFDEFLMYQLASDNPEADKSVMEMILAMIGRGFFQVNQHDKWKIAPLFYGESNTGKTTLLMIIKAMFSTAEIGTISANQERSFGLEPLFNKDVIFIPDMPINFREVIEQTIFQNIIDGDDVNINEKHKAAFSGRLRSPIFMAGNVFPNYPDKKGAMVNRLPVVLFDKYVPNKNNSLESTIITNELPNLITKCLQSYWKILGENEGKTFWNIAPLYFHENKEYAKTATNWLHRFLTASPDENKSSTAKFFVRQKVLPGENRLKIPLSDVQKAFQKFMTYNHPQEKYKWDDTDHATFKALGYTIEIVNTCKSCFKRARGGKNKCCDQYSAANRTKRSYVYDMELVRQEVLSYVEVN</sequence>
<dbReference type="InterPro" id="IPR027417">
    <property type="entry name" value="P-loop_NTPase"/>
</dbReference>
<proteinExistence type="predicted"/>
<evidence type="ECO:0000259" key="4">
    <source>
        <dbReference type="PROSITE" id="PS51206"/>
    </source>
</evidence>
<keyword evidence="3" id="KW-0067">ATP-binding</keyword>
<dbReference type="PROSITE" id="PS51206">
    <property type="entry name" value="SF3_HELICASE_1"/>
    <property type="match status" value="1"/>
</dbReference>
<keyword evidence="1" id="KW-0547">Nucleotide-binding</keyword>
<dbReference type="CDD" id="cd04859">
    <property type="entry name" value="Prim_Pol"/>
    <property type="match status" value="1"/>
</dbReference>
<dbReference type="PANTHER" id="PTHR35372">
    <property type="entry name" value="ATP BINDING PROTEIN-RELATED"/>
    <property type="match status" value="1"/>
</dbReference>
<dbReference type="Proteomes" id="UP000318582">
    <property type="component" value="Unassembled WGS sequence"/>
</dbReference>
<keyword evidence="6" id="KW-1185">Reference proteome</keyword>
<dbReference type="AlphaFoldDB" id="A0A507DP67"/>
<name>A0A507DP67_9FUNG</name>
<dbReference type="InterPro" id="IPR015330">
    <property type="entry name" value="DNA_primase/pol_bifunc_N"/>
</dbReference>
<dbReference type="GO" id="GO:0016787">
    <property type="term" value="F:hydrolase activity"/>
    <property type="evidence" value="ECO:0007669"/>
    <property type="project" value="UniProtKB-KW"/>
</dbReference>
<dbReference type="Pfam" id="PF19263">
    <property type="entry name" value="DUF5906"/>
    <property type="match status" value="1"/>
</dbReference>
<dbReference type="EMBL" id="QEAQ01000221">
    <property type="protein sequence ID" value="TPX53454.1"/>
    <property type="molecule type" value="Genomic_DNA"/>
</dbReference>
<dbReference type="Pfam" id="PF09250">
    <property type="entry name" value="Prim-Pol"/>
    <property type="match status" value="1"/>
</dbReference>
<evidence type="ECO:0000256" key="1">
    <source>
        <dbReference type="ARBA" id="ARBA00022741"/>
    </source>
</evidence>
<dbReference type="InterPro" id="IPR014015">
    <property type="entry name" value="Helicase_SF3_DNA-vir"/>
</dbReference>
<evidence type="ECO:0000256" key="3">
    <source>
        <dbReference type="ARBA" id="ARBA00022840"/>
    </source>
</evidence>
<feature type="domain" description="SF3 helicase" evidence="4">
    <location>
        <begin position="473"/>
        <end position="631"/>
    </location>
</feature>
<evidence type="ECO:0000256" key="2">
    <source>
        <dbReference type="ARBA" id="ARBA00022801"/>
    </source>
</evidence>